<proteinExistence type="predicted"/>
<keyword evidence="3" id="KW-1185">Reference proteome</keyword>
<dbReference type="RefSeq" id="WP_008164290.1">
    <property type="nucleotide sequence ID" value="NZ_AOHX01000045.1"/>
</dbReference>
<dbReference type="Pfam" id="PF00582">
    <property type="entry name" value="Usp"/>
    <property type="match status" value="1"/>
</dbReference>
<protein>
    <submittedName>
        <fullName evidence="2">UspA domain-containing protein</fullName>
    </submittedName>
</protein>
<dbReference type="EMBL" id="AOHX01000045">
    <property type="protein sequence ID" value="ELY42624.1"/>
    <property type="molecule type" value="Genomic_DNA"/>
</dbReference>
<dbReference type="Proteomes" id="UP000011661">
    <property type="component" value="Unassembled WGS sequence"/>
</dbReference>
<evidence type="ECO:0000313" key="3">
    <source>
        <dbReference type="Proteomes" id="UP000011661"/>
    </source>
</evidence>
<gene>
    <name evidence="2" type="ORF">C495_14962</name>
</gene>
<organism evidence="2 3">
    <name type="scientific">Natronorubrum sulfidifaciens JCM 14089</name>
    <dbReference type="NCBI Taxonomy" id="1230460"/>
    <lineage>
        <taxon>Archaea</taxon>
        <taxon>Methanobacteriati</taxon>
        <taxon>Methanobacteriota</taxon>
        <taxon>Stenosarchaea group</taxon>
        <taxon>Halobacteria</taxon>
        <taxon>Halobacteriales</taxon>
        <taxon>Natrialbaceae</taxon>
        <taxon>Natronorubrum</taxon>
    </lineage>
</organism>
<dbReference type="AlphaFoldDB" id="L9VZG9"/>
<dbReference type="InterPro" id="IPR006016">
    <property type="entry name" value="UspA"/>
</dbReference>
<dbReference type="PATRIC" id="fig|1230460.4.peg.3038"/>
<dbReference type="OrthoDB" id="202478at2157"/>
<dbReference type="eggNOG" id="arCOG00450">
    <property type="taxonomic scope" value="Archaea"/>
</dbReference>
<feature type="domain" description="UspA" evidence="1">
    <location>
        <begin position="11"/>
        <end position="138"/>
    </location>
</feature>
<evidence type="ECO:0000313" key="2">
    <source>
        <dbReference type="EMBL" id="ELY42624.1"/>
    </source>
</evidence>
<reference evidence="2 3" key="1">
    <citation type="journal article" date="2014" name="PLoS Genet.">
        <title>Phylogenetically driven sequencing of extremely halophilic archaea reveals strategies for static and dynamic osmo-response.</title>
        <authorList>
            <person name="Becker E.A."/>
            <person name="Seitzer P.M."/>
            <person name="Tritt A."/>
            <person name="Larsen D."/>
            <person name="Krusor M."/>
            <person name="Yao A.I."/>
            <person name="Wu D."/>
            <person name="Madern D."/>
            <person name="Eisen J.A."/>
            <person name="Darling A.E."/>
            <person name="Facciotti M.T."/>
        </authorList>
    </citation>
    <scope>NUCLEOTIDE SEQUENCE [LARGE SCALE GENOMIC DNA]</scope>
    <source>
        <strain evidence="2 3">JCM 14089</strain>
    </source>
</reference>
<name>L9VZG9_9EURY</name>
<dbReference type="InterPro" id="IPR014729">
    <property type="entry name" value="Rossmann-like_a/b/a_fold"/>
</dbReference>
<dbReference type="Gene3D" id="3.40.50.620">
    <property type="entry name" value="HUPs"/>
    <property type="match status" value="1"/>
</dbReference>
<accession>L9VZG9</accession>
<dbReference type="SUPFAM" id="SSF52402">
    <property type="entry name" value="Adenine nucleotide alpha hydrolases-like"/>
    <property type="match status" value="1"/>
</dbReference>
<comment type="caution">
    <text evidence="2">The sequence shown here is derived from an EMBL/GenBank/DDBJ whole genome shotgun (WGS) entry which is preliminary data.</text>
</comment>
<evidence type="ECO:0000259" key="1">
    <source>
        <dbReference type="Pfam" id="PF00582"/>
    </source>
</evidence>
<sequence length="142" mass="15294">MTLSFDGTVIVPAADPDDGERTAAALKPHLGPHSTVVVVNVIEKGGGVPDKAPMERREEYADEIFDRARRALESTETTIETDVLYGTDVVERIFSEAADRNADAVAFIPREGSQLVQLLTGNVAQRLITEASVPVVALPHDD</sequence>